<gene>
    <name evidence="9" type="ORF">DFR64_1548</name>
</gene>
<comment type="caution">
    <text evidence="9">The sequence shown here is derived from an EMBL/GenBank/DDBJ whole genome shotgun (WGS) entry which is preliminary data.</text>
</comment>
<dbReference type="Pfam" id="PF03830">
    <property type="entry name" value="PTSIIB_sorb"/>
    <property type="match status" value="1"/>
</dbReference>
<keyword evidence="4" id="KW-0762">Sugar transport</keyword>
<organism evidence="9 10">
    <name type="scientific">Pelolinea submarina</name>
    <dbReference type="NCBI Taxonomy" id="913107"/>
    <lineage>
        <taxon>Bacteria</taxon>
        <taxon>Bacillati</taxon>
        <taxon>Chloroflexota</taxon>
        <taxon>Anaerolineae</taxon>
        <taxon>Anaerolineales</taxon>
        <taxon>Anaerolineaceae</taxon>
        <taxon>Pelolinea</taxon>
    </lineage>
</organism>
<evidence type="ECO:0000256" key="2">
    <source>
        <dbReference type="ARBA" id="ARBA00022448"/>
    </source>
</evidence>
<accession>A0A347ZR59</accession>
<evidence type="ECO:0000313" key="9">
    <source>
        <dbReference type="EMBL" id="REG11656.1"/>
    </source>
</evidence>
<feature type="domain" description="PTS EIIB type-4" evidence="8">
    <location>
        <begin position="1"/>
        <end position="164"/>
    </location>
</feature>
<dbReference type="GO" id="GO:0005737">
    <property type="term" value="C:cytoplasm"/>
    <property type="evidence" value="ECO:0007669"/>
    <property type="project" value="UniProtKB-SubCell"/>
</dbReference>
<dbReference type="AlphaFoldDB" id="A0A347ZR59"/>
<dbReference type="GO" id="GO:0008982">
    <property type="term" value="F:protein-N(PI)-phosphohistidine-sugar phosphotransferase activity"/>
    <property type="evidence" value="ECO:0007669"/>
    <property type="project" value="InterPro"/>
</dbReference>
<dbReference type="Proteomes" id="UP000256388">
    <property type="component" value="Unassembled WGS sequence"/>
</dbReference>
<evidence type="ECO:0000313" key="10">
    <source>
        <dbReference type="Proteomes" id="UP000256388"/>
    </source>
</evidence>
<reference evidence="9 10" key="1">
    <citation type="submission" date="2018-08" db="EMBL/GenBank/DDBJ databases">
        <title>Genomic Encyclopedia of Type Strains, Phase IV (KMG-IV): sequencing the most valuable type-strain genomes for metagenomic binning, comparative biology and taxonomic classification.</title>
        <authorList>
            <person name="Goeker M."/>
        </authorList>
    </citation>
    <scope>NUCLEOTIDE SEQUENCE [LARGE SCALE GENOMIC DNA]</scope>
    <source>
        <strain evidence="9 10">DSM 23923</strain>
    </source>
</reference>
<evidence type="ECO:0000256" key="7">
    <source>
        <dbReference type="ARBA" id="ARBA00022777"/>
    </source>
</evidence>
<dbReference type="PROSITE" id="PS51101">
    <property type="entry name" value="PTS_EIIB_TYPE_4"/>
    <property type="match status" value="1"/>
</dbReference>
<dbReference type="GO" id="GO:0016301">
    <property type="term" value="F:kinase activity"/>
    <property type="evidence" value="ECO:0007669"/>
    <property type="project" value="UniProtKB-KW"/>
</dbReference>
<keyword evidence="10" id="KW-1185">Reference proteome</keyword>
<evidence type="ECO:0000256" key="4">
    <source>
        <dbReference type="ARBA" id="ARBA00022597"/>
    </source>
</evidence>
<dbReference type="SUPFAM" id="SSF52728">
    <property type="entry name" value="PTS IIb component"/>
    <property type="match status" value="1"/>
</dbReference>
<proteinExistence type="predicted"/>
<dbReference type="InterPro" id="IPR004720">
    <property type="entry name" value="PTS_IIB_sorbose-sp"/>
</dbReference>
<dbReference type="GO" id="GO:0009401">
    <property type="term" value="P:phosphoenolpyruvate-dependent sugar phosphotransferase system"/>
    <property type="evidence" value="ECO:0007669"/>
    <property type="project" value="UniProtKB-KW"/>
</dbReference>
<evidence type="ECO:0000256" key="6">
    <source>
        <dbReference type="ARBA" id="ARBA00022683"/>
    </source>
</evidence>
<keyword evidence="6" id="KW-0598">Phosphotransferase system</keyword>
<dbReference type="OrthoDB" id="9788818at2"/>
<keyword evidence="2" id="KW-0813">Transport</keyword>
<sequence>MSVMHVRMDNRLIHGQILVSWNSHYKIDHLIVTNDKVANDPLQITLLKAVTPIGAKVSVLTVEDCVKYCLSPEAEKENIFVIAKMPEDGLELVERGLSIPVLNLGNQAFVRNSKKLSNTVFLTEDGVKALKKIHEKGIKITCRMMPTDAEGEFWPTIEKTFPEWTK</sequence>
<keyword evidence="5" id="KW-0808">Transferase</keyword>
<dbReference type="EMBL" id="QUMS01000001">
    <property type="protein sequence ID" value="REG11656.1"/>
    <property type="molecule type" value="Genomic_DNA"/>
</dbReference>
<protein>
    <submittedName>
        <fullName evidence="9">PTS system mannose-specific IIB component</fullName>
    </submittedName>
</protein>
<evidence type="ECO:0000256" key="5">
    <source>
        <dbReference type="ARBA" id="ARBA00022679"/>
    </source>
</evidence>
<keyword evidence="7" id="KW-0418">Kinase</keyword>
<dbReference type="InterPro" id="IPR036667">
    <property type="entry name" value="PTS_IIB_sorbose-sp_sf"/>
</dbReference>
<evidence type="ECO:0000256" key="3">
    <source>
        <dbReference type="ARBA" id="ARBA00022490"/>
    </source>
</evidence>
<comment type="subcellular location">
    <subcellularLocation>
        <location evidence="1">Cytoplasm</location>
    </subcellularLocation>
</comment>
<keyword evidence="3" id="KW-0963">Cytoplasm</keyword>
<evidence type="ECO:0000256" key="1">
    <source>
        <dbReference type="ARBA" id="ARBA00004496"/>
    </source>
</evidence>
<name>A0A347ZR59_9CHLR</name>
<dbReference type="Gene3D" id="3.40.35.10">
    <property type="entry name" value="Phosphotransferase system, sorbose subfamily IIB component"/>
    <property type="match status" value="1"/>
</dbReference>
<dbReference type="RefSeq" id="WP_116224776.1">
    <property type="nucleotide sequence ID" value="NZ_AP018437.1"/>
</dbReference>
<evidence type="ECO:0000259" key="8">
    <source>
        <dbReference type="PROSITE" id="PS51101"/>
    </source>
</evidence>